<evidence type="ECO:0000256" key="2">
    <source>
        <dbReference type="SAM" id="Phobius"/>
    </source>
</evidence>
<keyword evidence="4" id="KW-1185">Reference proteome</keyword>
<dbReference type="AlphaFoldDB" id="A0A326TZR0"/>
<gene>
    <name evidence="3" type="ORF">EI42_05194</name>
</gene>
<dbReference type="InterPro" id="IPR003425">
    <property type="entry name" value="CCB3/YggT"/>
</dbReference>
<sequence length="162" mass="18510">MRNNPYEEPTGQADMQNRAGRMEDLPMRQPSLPPQQQPPPAGDPAPEIDLERQEEARTVKYAIGKLIDFLQWFTTVLEVALVLRFLLKLIGASSGNLFAGFLYSLTDIILFPFRSIVPSPSIRQDQAFEWSTLIAMLIYFLIFWAIRRFLQILISSPEEAPN</sequence>
<organism evidence="3 4">
    <name type="scientific">Thermosporothrix hazakensis</name>
    <dbReference type="NCBI Taxonomy" id="644383"/>
    <lineage>
        <taxon>Bacteria</taxon>
        <taxon>Bacillati</taxon>
        <taxon>Chloroflexota</taxon>
        <taxon>Ktedonobacteria</taxon>
        <taxon>Ktedonobacterales</taxon>
        <taxon>Thermosporotrichaceae</taxon>
        <taxon>Thermosporothrix</taxon>
    </lineage>
</organism>
<evidence type="ECO:0000256" key="1">
    <source>
        <dbReference type="SAM" id="MobiDB-lite"/>
    </source>
</evidence>
<dbReference type="Proteomes" id="UP000248806">
    <property type="component" value="Unassembled WGS sequence"/>
</dbReference>
<reference evidence="3 4" key="1">
    <citation type="submission" date="2018-06" db="EMBL/GenBank/DDBJ databases">
        <title>Genomic Encyclopedia of Archaeal and Bacterial Type Strains, Phase II (KMG-II): from individual species to whole genera.</title>
        <authorList>
            <person name="Goeker M."/>
        </authorList>
    </citation>
    <scope>NUCLEOTIDE SEQUENCE [LARGE SCALE GENOMIC DNA]</scope>
    <source>
        <strain evidence="3 4">ATCC BAA-1881</strain>
    </source>
</reference>
<feature type="transmembrane region" description="Helical" evidence="2">
    <location>
        <begin position="127"/>
        <end position="146"/>
    </location>
</feature>
<evidence type="ECO:0000313" key="4">
    <source>
        <dbReference type="Proteomes" id="UP000248806"/>
    </source>
</evidence>
<name>A0A326TZR0_THEHA</name>
<proteinExistence type="predicted"/>
<keyword evidence="2" id="KW-1133">Transmembrane helix</keyword>
<accession>A0A326TZR0</accession>
<feature type="compositionally biased region" description="Pro residues" evidence="1">
    <location>
        <begin position="31"/>
        <end position="43"/>
    </location>
</feature>
<comment type="caution">
    <text evidence="3">The sequence shown here is derived from an EMBL/GenBank/DDBJ whole genome shotgun (WGS) entry which is preliminary data.</text>
</comment>
<feature type="region of interest" description="Disordered" evidence="1">
    <location>
        <begin position="1"/>
        <end position="47"/>
    </location>
</feature>
<dbReference type="Pfam" id="PF02325">
    <property type="entry name" value="CCB3_YggT"/>
    <property type="match status" value="1"/>
</dbReference>
<keyword evidence="2" id="KW-0472">Membrane</keyword>
<dbReference type="EMBL" id="QKUF01000028">
    <property type="protein sequence ID" value="PZW22982.1"/>
    <property type="molecule type" value="Genomic_DNA"/>
</dbReference>
<feature type="transmembrane region" description="Helical" evidence="2">
    <location>
        <begin position="94"/>
        <end position="115"/>
    </location>
</feature>
<evidence type="ECO:0000313" key="3">
    <source>
        <dbReference type="EMBL" id="PZW22982.1"/>
    </source>
</evidence>
<keyword evidence="2" id="KW-0812">Transmembrane</keyword>
<dbReference type="OrthoDB" id="7059237at2"/>
<dbReference type="RefSeq" id="WP_111325475.1">
    <property type="nucleotide sequence ID" value="NZ_BIFX01000001.1"/>
</dbReference>
<dbReference type="GO" id="GO:0016020">
    <property type="term" value="C:membrane"/>
    <property type="evidence" value="ECO:0007669"/>
    <property type="project" value="InterPro"/>
</dbReference>
<protein>
    <submittedName>
        <fullName evidence="3">YGGT family protein</fullName>
    </submittedName>
</protein>